<dbReference type="Gene3D" id="2.60.40.10">
    <property type="entry name" value="Immunoglobulins"/>
    <property type="match status" value="3"/>
</dbReference>
<evidence type="ECO:0000256" key="3">
    <source>
        <dbReference type="SAM" id="SignalP"/>
    </source>
</evidence>
<keyword evidence="2" id="KW-1133">Transmembrane helix</keyword>
<evidence type="ECO:0000259" key="4">
    <source>
        <dbReference type="SMART" id="SM00060"/>
    </source>
</evidence>
<dbReference type="Gene3D" id="2.60.60.20">
    <property type="entry name" value="PLAT/LH2 domain"/>
    <property type="match status" value="1"/>
</dbReference>
<dbReference type="PANTHER" id="PTHR10877">
    <property type="entry name" value="POLYCYSTIN FAMILY MEMBER"/>
    <property type="match status" value="1"/>
</dbReference>
<feature type="chain" id="PRO_5035477417" evidence="3">
    <location>
        <begin position="18"/>
        <end position="1088"/>
    </location>
</feature>
<dbReference type="PANTHER" id="PTHR10877:SF194">
    <property type="entry name" value="LOCATION OF VULVA DEFECTIVE 1"/>
    <property type="match status" value="1"/>
</dbReference>
<gene>
    <name evidence="5" type="primary">FN1</name>
    <name evidence="5" type="ORF">BLAG_LOCUS16704</name>
</gene>
<keyword evidence="6" id="KW-1185">Reference proteome</keyword>
<feature type="signal peptide" evidence="3">
    <location>
        <begin position="1"/>
        <end position="17"/>
    </location>
</feature>
<dbReference type="AlphaFoldDB" id="A0A8J9ZPS3"/>
<dbReference type="InterPro" id="IPR003961">
    <property type="entry name" value="FN3_dom"/>
</dbReference>
<dbReference type="CDD" id="cd00063">
    <property type="entry name" value="FN3"/>
    <property type="match status" value="3"/>
</dbReference>
<keyword evidence="2" id="KW-0472">Membrane</keyword>
<dbReference type="GO" id="GO:0050982">
    <property type="term" value="P:detection of mechanical stimulus"/>
    <property type="evidence" value="ECO:0007669"/>
    <property type="project" value="TreeGrafter"/>
</dbReference>
<feature type="domain" description="Fibronectin type-III" evidence="4">
    <location>
        <begin position="342"/>
        <end position="418"/>
    </location>
</feature>
<dbReference type="Gene3D" id="2.60.120.260">
    <property type="entry name" value="Galactose-binding domain-like"/>
    <property type="match status" value="1"/>
</dbReference>
<dbReference type="InterPro" id="IPR051223">
    <property type="entry name" value="Polycystin"/>
</dbReference>
<proteinExistence type="predicted"/>
<keyword evidence="2" id="KW-0812">Transmembrane</keyword>
<feature type="transmembrane region" description="Helical" evidence="2">
    <location>
        <begin position="972"/>
        <end position="993"/>
    </location>
</feature>
<dbReference type="SMART" id="SM00060">
    <property type="entry name" value="FN3"/>
    <property type="match status" value="3"/>
</dbReference>
<feature type="domain" description="Fibronectin type-III" evidence="4">
    <location>
        <begin position="429"/>
        <end position="507"/>
    </location>
</feature>
<feature type="region of interest" description="Disordered" evidence="1">
    <location>
        <begin position="1010"/>
        <end position="1032"/>
    </location>
</feature>
<dbReference type="Proteomes" id="UP000838412">
    <property type="component" value="Chromosome 3"/>
</dbReference>
<dbReference type="GO" id="GO:0016020">
    <property type="term" value="C:membrane"/>
    <property type="evidence" value="ECO:0007669"/>
    <property type="project" value="TreeGrafter"/>
</dbReference>
<sequence length="1088" mass="120329">MKIQLLILAILAGTACAKPLKAVEEPEKTYGDAQATGGHGRASGLGRLTENPDVGVGPGFDDRMAGYVTSPDVEESFNTDNVPYGPLRGPEEPANRNVRAVSGSEGIPGWLNGPESWVVDFFPTTYQDPPWNALDCSPDTTWRPPSSRIRPNRKYWIIMDMQERYRVYQIRVVQVGNSVHDIKDFVLEMSSVHPYVWEVVERSDAVLVGTTEQQHFGDFDVTSQYWRITMRSISGRPVQIKDFCFFGHKVTPPPEDFQMTYVTETSVTVSWKQRTNSLAIHHKILIRRSDTADSLFTQLVPIDQTDLTFTDLTPGTEYVISATSFNRQNEGPAVNLIVGTKTDSPMALDVEQMTTNTITISWLPPKAALTAYNITYTEDGRSTSMMTSGDVDSCELTDLVPGTQYDIDLVAVSRVGKSIAIGISVITDTDPPSSLRVTKSFTTWMFLEWTPSMANILFYDLDISDEYGGEGTLMRLDGHETSYNITGLVPEATYVIKMAAYSEHGRSVQKLAQGLEQSLPEVVGPEDILAVSSNINEIIKRRGDGFESEIPPSVLQTTAGIIEKLASAAKGSQDISIENMGTIADALLQAASAVIDVLPKTETQTDSNSDNVLESDLIDTSSTDLSPKQQLKMLQEKEREKEDMVAETLLALQPEDVKYHSSFKTENLAVNVARFSSDEELILDSGDIVATIPPTPGSKTHDMRDVKTLLFKKNPYSWSESTGGQNISSSVSFLTIESKNSGSERKGQEVKLDIPFVPSRERGQPTGRPSQVTTERPSTADDNTNGTTMAYHAFNVQYDNVIPVVRMNWWDVEATFHVYISYGSPPTEEKYDEKRVIKEDGYEAWLRGTDLSTSFIPNTTNHGGRILYVGVQKLGSVSFAKHQQQPTVQILSNDDYTLSISAVGCSSWKDSDNQWKLEGCDADIDLDHGTISCRCHMSERKVFVGTMTLPLPNSINFINAFKNFRNLSENSVVFSIVVSEYILYILLMVFLCVDFHRIWMTLRHPASRISPISGESGGENNQRKPLDKVSLLPPDRMPAPHVYQITVTTGSMFGAGTTSRIGFQLFGSEGTSPIKMLNPEGEVGAVAQ</sequence>
<organism evidence="5 6">
    <name type="scientific">Branchiostoma lanceolatum</name>
    <name type="common">Common lancelet</name>
    <name type="synonym">Amphioxus lanceolatum</name>
    <dbReference type="NCBI Taxonomy" id="7740"/>
    <lineage>
        <taxon>Eukaryota</taxon>
        <taxon>Metazoa</taxon>
        <taxon>Chordata</taxon>
        <taxon>Cephalochordata</taxon>
        <taxon>Leptocardii</taxon>
        <taxon>Amphioxiformes</taxon>
        <taxon>Branchiostomatidae</taxon>
        <taxon>Branchiostoma</taxon>
    </lineage>
</organism>
<feature type="region of interest" description="Disordered" evidence="1">
    <location>
        <begin position="756"/>
        <end position="784"/>
    </location>
</feature>
<dbReference type="InterPro" id="IPR036392">
    <property type="entry name" value="PLAT/LH2_dom_sf"/>
</dbReference>
<feature type="region of interest" description="Disordered" evidence="1">
    <location>
        <begin position="28"/>
        <end position="53"/>
    </location>
</feature>
<name>A0A8J9ZPS3_BRALA</name>
<dbReference type="SUPFAM" id="SSF49723">
    <property type="entry name" value="Lipase/lipooxygenase domain (PLAT/LH2 domain)"/>
    <property type="match status" value="1"/>
</dbReference>
<evidence type="ECO:0000313" key="6">
    <source>
        <dbReference type="Proteomes" id="UP000838412"/>
    </source>
</evidence>
<dbReference type="InterPro" id="IPR036116">
    <property type="entry name" value="FN3_sf"/>
</dbReference>
<evidence type="ECO:0000313" key="5">
    <source>
        <dbReference type="EMBL" id="CAH1259377.1"/>
    </source>
</evidence>
<dbReference type="InterPro" id="IPR008979">
    <property type="entry name" value="Galactose-bd-like_sf"/>
</dbReference>
<feature type="compositionally biased region" description="Polar residues" evidence="1">
    <location>
        <begin position="767"/>
        <end position="784"/>
    </location>
</feature>
<dbReference type="SUPFAM" id="SSF49265">
    <property type="entry name" value="Fibronectin type III"/>
    <property type="match status" value="2"/>
</dbReference>
<accession>A0A8J9ZPS3</accession>
<dbReference type="SUPFAM" id="SSF49785">
    <property type="entry name" value="Galactose-binding domain-like"/>
    <property type="match status" value="1"/>
</dbReference>
<evidence type="ECO:0000256" key="1">
    <source>
        <dbReference type="SAM" id="MobiDB-lite"/>
    </source>
</evidence>
<dbReference type="EMBL" id="OV696688">
    <property type="protein sequence ID" value="CAH1259377.1"/>
    <property type="molecule type" value="Genomic_DNA"/>
</dbReference>
<protein>
    <submittedName>
        <fullName evidence="5">FN1 protein</fullName>
    </submittedName>
</protein>
<evidence type="ECO:0000256" key="2">
    <source>
        <dbReference type="SAM" id="Phobius"/>
    </source>
</evidence>
<dbReference type="GO" id="GO:0005262">
    <property type="term" value="F:calcium channel activity"/>
    <property type="evidence" value="ECO:0007669"/>
    <property type="project" value="TreeGrafter"/>
</dbReference>
<dbReference type="Pfam" id="PF00041">
    <property type="entry name" value="fn3"/>
    <property type="match status" value="3"/>
</dbReference>
<feature type="domain" description="Fibronectin type-III" evidence="4">
    <location>
        <begin position="251"/>
        <end position="331"/>
    </location>
</feature>
<dbReference type="OrthoDB" id="443915at2759"/>
<keyword evidence="3" id="KW-0732">Signal</keyword>
<reference evidence="5" key="1">
    <citation type="submission" date="2022-01" db="EMBL/GenBank/DDBJ databases">
        <authorList>
            <person name="Braso-Vives M."/>
        </authorList>
    </citation>
    <scope>NUCLEOTIDE SEQUENCE</scope>
</reference>
<dbReference type="InterPro" id="IPR013783">
    <property type="entry name" value="Ig-like_fold"/>
</dbReference>